<protein>
    <submittedName>
        <fullName evidence="8">Permease</fullName>
    </submittedName>
</protein>
<name>A0ABZ0QSP4_9FIRM</name>
<feature type="transmembrane region" description="Helical" evidence="7">
    <location>
        <begin position="150"/>
        <end position="171"/>
    </location>
</feature>
<keyword evidence="4 7" id="KW-0812">Transmembrane</keyword>
<sequence>MASPVWSPGSSPRRAAAAAVVAAGLVAVAGLAYVKWLPYYHRLLAVSLTHTLGSSLFGPEGYFTAVNLGVAWSYAVEYFRSVWQAALLGLVLGGAVEAVLPATWIQRLLGARPRAVALAGLFALPGMMCSCCATPVVAGLRRQSASAGAAVAFWLANPVLNPATLAVLVMVLGWPFGLVRLIFGVLMVFGIGLLVDRLFPEERHPPQAATTGHPATRTPHPASASWPVRWLRSTLRLAAWIVPEYLVMVFLTGLLGGVFFPAGIGQWAHAPLALPLIALAGTLFVIPTMAEIPIVQGLMAVGLPTGPAAALLLTLPAVSLPGLVILGRSFRARTLGVVTLAVTLVGVAGGLVAAALL</sequence>
<dbReference type="Proteomes" id="UP001304683">
    <property type="component" value="Chromosome"/>
</dbReference>
<dbReference type="InterPro" id="IPR005524">
    <property type="entry name" value="DUF318"/>
</dbReference>
<evidence type="ECO:0000256" key="1">
    <source>
        <dbReference type="ARBA" id="ARBA00004651"/>
    </source>
</evidence>
<evidence type="ECO:0000256" key="5">
    <source>
        <dbReference type="ARBA" id="ARBA00022989"/>
    </source>
</evidence>
<feature type="transmembrane region" description="Helical" evidence="7">
    <location>
        <begin position="307"/>
        <end position="327"/>
    </location>
</feature>
<evidence type="ECO:0000256" key="7">
    <source>
        <dbReference type="SAM" id="Phobius"/>
    </source>
</evidence>
<keyword evidence="3" id="KW-1003">Cell membrane</keyword>
<dbReference type="PANTHER" id="PTHR43299:SF1">
    <property type="entry name" value="UPF0718 PROTEIN YRAQ"/>
    <property type="match status" value="1"/>
</dbReference>
<accession>A0ABZ0QSP4</accession>
<feature type="transmembrane region" description="Helical" evidence="7">
    <location>
        <begin position="55"/>
        <end position="75"/>
    </location>
</feature>
<keyword evidence="5 7" id="KW-1133">Transmembrane helix</keyword>
<gene>
    <name evidence="8" type="ORF">Q5761_03725</name>
</gene>
<keyword evidence="9" id="KW-1185">Reference proteome</keyword>
<dbReference type="PANTHER" id="PTHR43299">
    <property type="entry name" value="UPF0718 PROTEIN YRAQ"/>
    <property type="match status" value="1"/>
</dbReference>
<comment type="subcellular location">
    <subcellularLocation>
        <location evidence="1">Cell membrane</location>
        <topology evidence="1">Multi-pass membrane protein</topology>
    </subcellularLocation>
</comment>
<proteinExistence type="inferred from homology"/>
<feature type="transmembrane region" description="Helical" evidence="7">
    <location>
        <begin position="334"/>
        <end position="356"/>
    </location>
</feature>
<evidence type="ECO:0000256" key="6">
    <source>
        <dbReference type="ARBA" id="ARBA00023136"/>
    </source>
</evidence>
<feature type="transmembrane region" description="Helical" evidence="7">
    <location>
        <begin position="15"/>
        <end position="34"/>
    </location>
</feature>
<feature type="transmembrane region" description="Helical" evidence="7">
    <location>
        <begin position="81"/>
        <end position="104"/>
    </location>
</feature>
<evidence type="ECO:0000313" key="9">
    <source>
        <dbReference type="Proteomes" id="UP001304683"/>
    </source>
</evidence>
<dbReference type="RefSeq" id="WP_318751265.1">
    <property type="nucleotide sequence ID" value="NZ_CP132508.1"/>
</dbReference>
<feature type="transmembrane region" description="Helical" evidence="7">
    <location>
        <begin position="272"/>
        <end position="295"/>
    </location>
</feature>
<keyword evidence="6 7" id="KW-0472">Membrane</keyword>
<dbReference type="EMBL" id="CP132508">
    <property type="protein sequence ID" value="WPD19779.1"/>
    <property type="molecule type" value="Genomic_DNA"/>
</dbReference>
<feature type="transmembrane region" description="Helical" evidence="7">
    <location>
        <begin position="178"/>
        <end position="195"/>
    </location>
</feature>
<evidence type="ECO:0000256" key="4">
    <source>
        <dbReference type="ARBA" id="ARBA00022692"/>
    </source>
</evidence>
<reference evidence="8 9" key="1">
    <citation type="submission" date="2023-08" db="EMBL/GenBank/DDBJ databases">
        <title>Genome sequence of Thermaerobacter compostii strain Ins1, a spore-forming filamentous bacterium isolated from a deep geothermal reservoir.</title>
        <authorList>
            <person name="Bregnard D."/>
            <person name="Gonzalez D."/>
            <person name="Junier P."/>
        </authorList>
    </citation>
    <scope>NUCLEOTIDE SEQUENCE [LARGE SCALE GENOMIC DNA]</scope>
    <source>
        <strain evidence="8 9">Ins1</strain>
    </source>
</reference>
<feature type="transmembrane region" description="Helical" evidence="7">
    <location>
        <begin position="237"/>
        <end position="260"/>
    </location>
</feature>
<organism evidence="8 9">
    <name type="scientific">Thermaerobacter composti</name>
    <dbReference type="NCBI Taxonomy" id="554949"/>
    <lineage>
        <taxon>Bacteria</taxon>
        <taxon>Bacillati</taxon>
        <taxon>Bacillota</taxon>
        <taxon>Clostridia</taxon>
        <taxon>Eubacteriales</taxon>
        <taxon>Clostridiales Family XVII. Incertae Sedis</taxon>
        <taxon>Thermaerobacter</taxon>
    </lineage>
</organism>
<evidence type="ECO:0000313" key="8">
    <source>
        <dbReference type="EMBL" id="WPD19779.1"/>
    </source>
</evidence>
<evidence type="ECO:0000256" key="3">
    <source>
        <dbReference type="ARBA" id="ARBA00022475"/>
    </source>
</evidence>
<comment type="similarity">
    <text evidence="2">Belongs to the UPF0718 family.</text>
</comment>
<evidence type="ECO:0000256" key="2">
    <source>
        <dbReference type="ARBA" id="ARBA00006386"/>
    </source>
</evidence>
<dbReference type="Pfam" id="PF03773">
    <property type="entry name" value="ArsP_1"/>
    <property type="match status" value="1"/>
</dbReference>
<feature type="transmembrane region" description="Helical" evidence="7">
    <location>
        <begin position="116"/>
        <end position="138"/>
    </location>
</feature>